<protein>
    <submittedName>
        <fullName evidence="1">Uncharacterized protein</fullName>
    </submittedName>
</protein>
<comment type="caution">
    <text evidence="1">The sequence shown here is derived from an EMBL/GenBank/DDBJ whole genome shotgun (WGS) entry which is preliminary data.</text>
</comment>
<dbReference type="EMBL" id="LAZR01035341">
    <property type="protein sequence ID" value="KKL27775.1"/>
    <property type="molecule type" value="Genomic_DNA"/>
</dbReference>
<reference evidence="1" key="1">
    <citation type="journal article" date="2015" name="Nature">
        <title>Complex archaea that bridge the gap between prokaryotes and eukaryotes.</title>
        <authorList>
            <person name="Spang A."/>
            <person name="Saw J.H."/>
            <person name="Jorgensen S.L."/>
            <person name="Zaremba-Niedzwiedzka K."/>
            <person name="Martijn J."/>
            <person name="Lind A.E."/>
            <person name="van Eijk R."/>
            <person name="Schleper C."/>
            <person name="Guy L."/>
            <person name="Ettema T.J."/>
        </authorList>
    </citation>
    <scope>NUCLEOTIDE SEQUENCE</scope>
</reference>
<gene>
    <name evidence="1" type="ORF">LCGC14_2381820</name>
</gene>
<accession>A0A0F9C0R4</accession>
<sequence>MTTKTQYGVQYGCDNCGWSGTLKFGTGKPAPDKSACPRCHCVTARKQITLPFVPKRRPEP</sequence>
<dbReference type="AlphaFoldDB" id="A0A0F9C0R4"/>
<evidence type="ECO:0000313" key="1">
    <source>
        <dbReference type="EMBL" id="KKL27775.1"/>
    </source>
</evidence>
<feature type="non-terminal residue" evidence="1">
    <location>
        <position position="60"/>
    </location>
</feature>
<proteinExistence type="predicted"/>
<name>A0A0F9C0R4_9ZZZZ</name>
<organism evidence="1">
    <name type="scientific">marine sediment metagenome</name>
    <dbReference type="NCBI Taxonomy" id="412755"/>
    <lineage>
        <taxon>unclassified sequences</taxon>
        <taxon>metagenomes</taxon>
        <taxon>ecological metagenomes</taxon>
    </lineage>
</organism>